<comment type="subcellular location">
    <subcellularLocation>
        <location evidence="4">Periplasm</location>
    </subcellularLocation>
</comment>
<keyword evidence="24" id="KW-1185">Reference proteome</keyword>
<dbReference type="GO" id="GO:0050421">
    <property type="term" value="F:nitrite reductase (NO-forming) activity"/>
    <property type="evidence" value="ECO:0007669"/>
    <property type="project" value="UniProtKB-EC"/>
</dbReference>
<evidence type="ECO:0000313" key="23">
    <source>
        <dbReference type="EMBL" id="KPV50069.1"/>
    </source>
</evidence>
<evidence type="ECO:0000256" key="6">
    <source>
        <dbReference type="ARBA" id="ARBA00010609"/>
    </source>
</evidence>
<evidence type="ECO:0000256" key="16">
    <source>
        <dbReference type="ARBA" id="ARBA00023008"/>
    </source>
</evidence>
<dbReference type="CDD" id="cd11020">
    <property type="entry name" value="CuRO_1_CuNIR"/>
    <property type="match status" value="1"/>
</dbReference>
<evidence type="ECO:0000256" key="9">
    <source>
        <dbReference type="ARBA" id="ARBA00017290"/>
    </source>
</evidence>
<feature type="binding site" description="type 1 copper site" evidence="20">
    <location>
        <position position="128"/>
    </location>
    <ligand>
        <name>Cu cation</name>
        <dbReference type="ChEBI" id="CHEBI:23378"/>
        <label>1</label>
    </ligand>
</feature>
<dbReference type="InterPro" id="IPR008972">
    <property type="entry name" value="Cupredoxin"/>
</dbReference>
<comment type="catalytic activity">
    <reaction evidence="19">
        <text>nitric oxide + Fe(III)-[cytochrome c] + H2O = Fe(II)-[cytochrome c] + nitrite + 2 H(+)</text>
        <dbReference type="Rhea" id="RHEA:15233"/>
        <dbReference type="Rhea" id="RHEA-COMP:10350"/>
        <dbReference type="Rhea" id="RHEA-COMP:14399"/>
        <dbReference type="ChEBI" id="CHEBI:15377"/>
        <dbReference type="ChEBI" id="CHEBI:15378"/>
        <dbReference type="ChEBI" id="CHEBI:16301"/>
        <dbReference type="ChEBI" id="CHEBI:16480"/>
        <dbReference type="ChEBI" id="CHEBI:29033"/>
        <dbReference type="ChEBI" id="CHEBI:29034"/>
        <dbReference type="EC" id="1.7.2.1"/>
    </reaction>
</comment>
<keyword evidence="11 20" id="KW-0479">Metal-binding</keyword>
<feature type="binding site" description="type 1 copper site" evidence="20">
    <location>
        <position position="75"/>
    </location>
    <ligand>
        <name>Cu cation</name>
        <dbReference type="ChEBI" id="CHEBI:23378"/>
        <label>1</label>
    </ligand>
</feature>
<evidence type="ECO:0000256" key="7">
    <source>
        <dbReference type="ARBA" id="ARBA00011233"/>
    </source>
</evidence>
<evidence type="ECO:0000256" key="12">
    <source>
        <dbReference type="ARBA" id="ARBA00022737"/>
    </source>
</evidence>
<feature type="binding site" description="type 1 copper site" evidence="20">
    <location>
        <position position="80"/>
    </location>
    <ligand>
        <name>Cu cation</name>
        <dbReference type="ChEBI" id="CHEBI:23378"/>
        <label>1</label>
    </ligand>
</feature>
<evidence type="ECO:0000256" key="13">
    <source>
        <dbReference type="ARBA" id="ARBA00022764"/>
    </source>
</evidence>
<evidence type="ECO:0000256" key="10">
    <source>
        <dbReference type="ARBA" id="ARBA00022630"/>
    </source>
</evidence>
<dbReference type="Proteomes" id="UP000050509">
    <property type="component" value="Unassembled WGS sequence"/>
</dbReference>
<dbReference type="EMBL" id="LJCR01001597">
    <property type="protein sequence ID" value="KPV50069.1"/>
    <property type="molecule type" value="Genomic_DNA"/>
</dbReference>
<dbReference type="GO" id="GO:0042597">
    <property type="term" value="C:periplasmic space"/>
    <property type="evidence" value="ECO:0007669"/>
    <property type="project" value="UniProtKB-SubCell"/>
</dbReference>
<comment type="cofactor">
    <cofactor evidence="1 20">
        <name>Cu(+)</name>
        <dbReference type="ChEBI" id="CHEBI:49552"/>
    </cofactor>
</comment>
<evidence type="ECO:0000259" key="22">
    <source>
        <dbReference type="Pfam" id="PF07732"/>
    </source>
</evidence>
<keyword evidence="16 20" id="KW-0186">Copper</keyword>
<evidence type="ECO:0000256" key="3">
    <source>
        <dbReference type="ARBA" id="ARBA00001974"/>
    </source>
</evidence>
<dbReference type="PATRIC" id="fig|186479.3.peg.2341"/>
<dbReference type="Pfam" id="PF07732">
    <property type="entry name" value="Cu-oxidase_3"/>
    <property type="match status" value="1"/>
</dbReference>
<dbReference type="Gene3D" id="2.60.40.420">
    <property type="entry name" value="Cupredoxins - blue copper proteins"/>
    <property type="match status" value="2"/>
</dbReference>
<dbReference type="UniPathway" id="UPA00652">
    <property type="reaction ID" value="UER00707"/>
</dbReference>
<dbReference type="InterPro" id="IPR011707">
    <property type="entry name" value="Cu-oxidase-like_N"/>
</dbReference>
<dbReference type="InterPro" id="IPR001117">
    <property type="entry name" value="Cu-oxidase_2nd"/>
</dbReference>
<feature type="non-terminal residue" evidence="23">
    <location>
        <position position="1"/>
    </location>
</feature>
<comment type="caution">
    <text evidence="23">The sequence shown here is derived from an EMBL/GenBank/DDBJ whole genome shotgun (WGS) entry which is preliminary data.</text>
</comment>
<proteinExistence type="inferred from homology"/>
<feature type="binding site" description="type 1 copper site" evidence="20">
    <location>
        <position position="270"/>
    </location>
    <ligand>
        <name>Cu cation</name>
        <dbReference type="ChEBI" id="CHEBI:23378"/>
        <label>1</label>
    </ligand>
</feature>
<accession>A0A0N8PRJ1</accession>
<dbReference type="GO" id="GO:0019333">
    <property type="term" value="P:denitrification pathway"/>
    <property type="evidence" value="ECO:0007669"/>
    <property type="project" value="UniProtKB-UniPathway"/>
</dbReference>
<comment type="pathway">
    <text evidence="5">Nitrogen metabolism; nitrate reduction (denitrification); dinitrogen from nitrate: step 2/4.</text>
</comment>
<evidence type="ECO:0000256" key="2">
    <source>
        <dbReference type="ARBA" id="ARBA00001973"/>
    </source>
</evidence>
<dbReference type="PRINTS" id="PR00695">
    <property type="entry name" value="CUNO2RDTASE"/>
</dbReference>
<keyword evidence="10" id="KW-0285">Flavoprotein</keyword>
<evidence type="ECO:0000256" key="8">
    <source>
        <dbReference type="ARBA" id="ARBA00011882"/>
    </source>
</evidence>
<comment type="subunit">
    <text evidence="7">Homotrimer.</text>
</comment>
<sequence>APPYTLYDAAAPALLSGETHDIDLVVEEKDMTVAKGFVQHVWTFNGTVPGPVIRVKLGDTVRIHLKNPASNKLAHSVDFHASQVAWNDEMTSINPGEEKLYEWKAEYAGVWMYHCGTSPALHHIANGMYGMVIVEPQGGLPAVDHEFALVQSEWYLGPQGEPASLTKAAAAAPAPDYVVFNGVANQYKDTPIKVETGKRVRVFVLNAGPSVDSSFHVVGTIFNTVIKEGVALTADNAGHYGSQAVDLAPAQGAIIEFTTAEDGLYPIVTHAFNFVGRGALGLFQAGDGDPKK</sequence>
<evidence type="ECO:0000256" key="17">
    <source>
        <dbReference type="ARBA" id="ARBA00023063"/>
    </source>
</evidence>
<keyword evidence="17" id="KW-0534">Nitrate assimilation</keyword>
<dbReference type="PANTHER" id="PTHR11709:SF394">
    <property type="entry name" value="FI03373P-RELATED"/>
    <property type="match status" value="1"/>
</dbReference>
<evidence type="ECO:0000259" key="21">
    <source>
        <dbReference type="Pfam" id="PF00394"/>
    </source>
</evidence>
<dbReference type="InterPro" id="IPR045087">
    <property type="entry name" value="Cu-oxidase_fam"/>
</dbReference>
<organism evidence="23 24">
    <name type="scientific">Kouleothrix aurantiaca</name>
    <dbReference type="NCBI Taxonomy" id="186479"/>
    <lineage>
        <taxon>Bacteria</taxon>
        <taxon>Bacillati</taxon>
        <taxon>Chloroflexota</taxon>
        <taxon>Chloroflexia</taxon>
        <taxon>Chloroflexales</taxon>
        <taxon>Roseiflexineae</taxon>
        <taxon>Roseiflexaceae</taxon>
        <taxon>Kouleothrix</taxon>
    </lineage>
</organism>
<comment type="cofactor">
    <cofactor evidence="3">
        <name>FAD</name>
        <dbReference type="ChEBI" id="CHEBI:57692"/>
    </cofactor>
</comment>
<evidence type="ECO:0000256" key="20">
    <source>
        <dbReference type="PIRSR" id="PIRSR601287-1"/>
    </source>
</evidence>
<evidence type="ECO:0000256" key="14">
    <source>
        <dbReference type="ARBA" id="ARBA00022827"/>
    </source>
</evidence>
<keyword evidence="13" id="KW-0574">Periplasm</keyword>
<feature type="binding site" description="type 1 copper site" evidence="20">
    <location>
        <position position="115"/>
    </location>
    <ligand>
        <name>Cu cation</name>
        <dbReference type="ChEBI" id="CHEBI:23378"/>
        <label>1</label>
    </ligand>
</feature>
<dbReference type="InterPro" id="IPR001287">
    <property type="entry name" value="NO2-reductase_Cu"/>
</dbReference>
<dbReference type="EC" id="1.7.2.1" evidence="8"/>
<dbReference type="AlphaFoldDB" id="A0A0N8PRJ1"/>
<dbReference type="GO" id="GO:0005507">
    <property type="term" value="F:copper ion binding"/>
    <property type="evidence" value="ECO:0007669"/>
    <property type="project" value="InterPro"/>
</dbReference>
<keyword evidence="12" id="KW-0677">Repeat</keyword>
<dbReference type="CDD" id="cd04208">
    <property type="entry name" value="CuRO_2_CuNIR"/>
    <property type="match status" value="1"/>
</dbReference>
<dbReference type="Pfam" id="PF00394">
    <property type="entry name" value="Cu-oxidase"/>
    <property type="match status" value="1"/>
</dbReference>
<evidence type="ECO:0000256" key="15">
    <source>
        <dbReference type="ARBA" id="ARBA00023002"/>
    </source>
</evidence>
<dbReference type="SUPFAM" id="SSF49503">
    <property type="entry name" value="Cupredoxins"/>
    <property type="match status" value="2"/>
</dbReference>
<feature type="binding site" description="type 1 copper site" evidence="20">
    <location>
        <position position="114"/>
    </location>
    <ligand>
        <name>Cu cation</name>
        <dbReference type="ChEBI" id="CHEBI:23378"/>
        <label>1</label>
    </ligand>
</feature>
<reference evidence="23 24" key="1">
    <citation type="submission" date="2015-09" db="EMBL/GenBank/DDBJ databases">
        <title>Draft genome sequence of Kouleothrix aurantiaca JCM 19913.</title>
        <authorList>
            <person name="Hemp J."/>
        </authorList>
    </citation>
    <scope>NUCLEOTIDE SEQUENCE [LARGE SCALE GENOMIC DNA]</scope>
    <source>
        <strain evidence="23 24">COM-B</strain>
    </source>
</reference>
<dbReference type="PANTHER" id="PTHR11709">
    <property type="entry name" value="MULTI-COPPER OXIDASE"/>
    <property type="match status" value="1"/>
</dbReference>
<evidence type="ECO:0000256" key="5">
    <source>
        <dbReference type="ARBA" id="ARBA00005127"/>
    </source>
</evidence>
<evidence type="ECO:0000256" key="1">
    <source>
        <dbReference type="ARBA" id="ARBA00001960"/>
    </source>
</evidence>
<feature type="domain" description="Plastocyanin-like" evidence="22">
    <location>
        <begin position="26"/>
        <end position="137"/>
    </location>
</feature>
<feature type="binding site" description="type 1 copper site" evidence="20">
    <location>
        <position position="123"/>
    </location>
    <ligand>
        <name>Cu cation</name>
        <dbReference type="ChEBI" id="CHEBI:23378"/>
        <label>1</label>
    </ligand>
</feature>
<evidence type="ECO:0000313" key="24">
    <source>
        <dbReference type="Proteomes" id="UP000050509"/>
    </source>
</evidence>
<evidence type="ECO:0000256" key="19">
    <source>
        <dbReference type="ARBA" id="ARBA00049340"/>
    </source>
</evidence>
<comment type="similarity">
    <text evidence="6">Belongs to the multicopper oxidase family.</text>
</comment>
<evidence type="ECO:0000256" key="4">
    <source>
        <dbReference type="ARBA" id="ARBA00004418"/>
    </source>
</evidence>
<feature type="domain" description="Plastocyanin-like" evidence="21">
    <location>
        <begin position="148"/>
        <end position="270"/>
    </location>
</feature>
<dbReference type="GO" id="GO:0042128">
    <property type="term" value="P:nitrate assimilation"/>
    <property type="evidence" value="ECO:0007669"/>
    <property type="project" value="UniProtKB-KW"/>
</dbReference>
<keyword evidence="15" id="KW-0560">Oxidoreductase</keyword>
<gene>
    <name evidence="23" type="ORF">SE17_29105</name>
</gene>
<keyword evidence="14" id="KW-0274">FAD</keyword>
<comment type="cofactor">
    <cofactor evidence="2 20">
        <name>Cu(2+)</name>
        <dbReference type="ChEBI" id="CHEBI:29036"/>
    </cofactor>
</comment>
<protein>
    <recommendedName>
        <fullName evidence="9">Copper-containing nitrite reductase</fullName>
        <ecNumber evidence="8">1.7.2.1</ecNumber>
    </recommendedName>
    <alternativeName>
        <fullName evidence="18">Cu-NIR</fullName>
    </alternativeName>
</protein>
<evidence type="ECO:0000256" key="18">
    <source>
        <dbReference type="ARBA" id="ARBA00032356"/>
    </source>
</evidence>
<evidence type="ECO:0000256" key="11">
    <source>
        <dbReference type="ARBA" id="ARBA00022723"/>
    </source>
</evidence>
<name>A0A0N8PRJ1_9CHLR</name>